<proteinExistence type="predicted"/>
<name>A0A0R3TTC5_RODNA</name>
<feature type="compositionally biased region" description="Basic residues" evidence="1">
    <location>
        <begin position="1"/>
        <end position="11"/>
    </location>
</feature>
<gene>
    <name evidence="2" type="ORF">HNAJ_LOCUS10948</name>
</gene>
<feature type="compositionally biased region" description="Basic residues" evidence="1">
    <location>
        <begin position="54"/>
        <end position="69"/>
    </location>
</feature>
<evidence type="ECO:0000313" key="4">
    <source>
        <dbReference type="WBParaSite" id="HNAJ_0001095401-mRNA-1"/>
    </source>
</evidence>
<feature type="compositionally biased region" description="Basic residues" evidence="1">
    <location>
        <begin position="31"/>
        <end position="40"/>
    </location>
</feature>
<protein>
    <submittedName>
        <fullName evidence="4">Transformer</fullName>
    </submittedName>
</protein>
<keyword evidence="3" id="KW-1185">Reference proteome</keyword>
<dbReference type="AlphaFoldDB" id="A0A0R3TTC5"/>
<dbReference type="WBParaSite" id="HNAJ_0001095401-mRNA-1">
    <property type="protein sequence ID" value="HNAJ_0001095401-mRNA-1"/>
    <property type="gene ID" value="HNAJ_0001095401"/>
</dbReference>
<feature type="compositionally biased region" description="Basic and acidic residues" evidence="1">
    <location>
        <begin position="12"/>
        <end position="30"/>
    </location>
</feature>
<evidence type="ECO:0000256" key="1">
    <source>
        <dbReference type="SAM" id="MobiDB-lite"/>
    </source>
</evidence>
<dbReference type="EMBL" id="UZAE01013300">
    <property type="protein sequence ID" value="VDO09178.1"/>
    <property type="molecule type" value="Genomic_DNA"/>
</dbReference>
<sequence length="196" mass="22994">MPSRKKQRAITRVKDQCRHRERGRWRDDRRRTPKSIHSRTRRETFTRNRQPIRVQRRRIDKSHKTHSRNRSANCFNRRVHQSTSSSRKPRGTKLSPTVSANRGDLRRTLDQRLNKKLPNSQFRQVPEERAKALESTATHRGFGSVLANTSTPGNQPITAITAEPFTYIPPPQDSNRSYGPLQNYRFLDHFVVATKF</sequence>
<dbReference type="Proteomes" id="UP000278807">
    <property type="component" value="Unassembled WGS sequence"/>
</dbReference>
<reference evidence="4" key="1">
    <citation type="submission" date="2017-02" db="UniProtKB">
        <authorList>
            <consortium name="WormBaseParasite"/>
        </authorList>
    </citation>
    <scope>IDENTIFICATION</scope>
</reference>
<feature type="region of interest" description="Disordered" evidence="1">
    <location>
        <begin position="1"/>
        <end position="108"/>
    </location>
</feature>
<reference evidence="2 3" key="2">
    <citation type="submission" date="2018-11" db="EMBL/GenBank/DDBJ databases">
        <authorList>
            <consortium name="Pathogen Informatics"/>
        </authorList>
    </citation>
    <scope>NUCLEOTIDE SEQUENCE [LARGE SCALE GENOMIC DNA]</scope>
</reference>
<evidence type="ECO:0000313" key="3">
    <source>
        <dbReference type="Proteomes" id="UP000278807"/>
    </source>
</evidence>
<evidence type="ECO:0000313" key="2">
    <source>
        <dbReference type="EMBL" id="VDO09178.1"/>
    </source>
</evidence>
<organism evidence="4">
    <name type="scientific">Rodentolepis nana</name>
    <name type="common">Dwarf tapeworm</name>
    <name type="synonym">Hymenolepis nana</name>
    <dbReference type="NCBI Taxonomy" id="102285"/>
    <lineage>
        <taxon>Eukaryota</taxon>
        <taxon>Metazoa</taxon>
        <taxon>Spiralia</taxon>
        <taxon>Lophotrochozoa</taxon>
        <taxon>Platyhelminthes</taxon>
        <taxon>Cestoda</taxon>
        <taxon>Eucestoda</taxon>
        <taxon>Cyclophyllidea</taxon>
        <taxon>Hymenolepididae</taxon>
        <taxon>Rodentolepis</taxon>
    </lineage>
</organism>
<accession>A0A0R3TTC5</accession>